<dbReference type="PANTHER" id="PTHR43233:SF1">
    <property type="entry name" value="FAMILY N-ACETYLTRANSFERASE, PUTATIVE (AFU_ORTHOLOGUE AFUA_6G03350)-RELATED"/>
    <property type="match status" value="1"/>
</dbReference>
<dbReference type="InterPro" id="IPR053144">
    <property type="entry name" value="Acetyltransferase_Butenolide"/>
</dbReference>
<dbReference type="Proteomes" id="UP000198967">
    <property type="component" value="Unassembled WGS sequence"/>
</dbReference>
<dbReference type="Pfam" id="PF13508">
    <property type="entry name" value="Acetyltransf_7"/>
    <property type="match status" value="1"/>
</dbReference>
<accession>A0A1G7KN11</accession>
<reference evidence="2 3" key="1">
    <citation type="submission" date="2016-10" db="EMBL/GenBank/DDBJ databases">
        <authorList>
            <person name="de Groot N.N."/>
        </authorList>
    </citation>
    <scope>NUCLEOTIDE SEQUENCE [LARGE SCALE GENOMIC DNA]</scope>
    <source>
        <strain evidence="2 3">CGMCC 4.3143</strain>
    </source>
</reference>
<dbReference type="PROSITE" id="PS51186">
    <property type="entry name" value="GNAT"/>
    <property type="match status" value="1"/>
</dbReference>
<dbReference type="OrthoDB" id="3216107at2"/>
<protein>
    <submittedName>
        <fullName evidence="2">Acetyltransferase (GNAT) domain-containing protein</fullName>
    </submittedName>
</protein>
<dbReference type="STRING" id="366584.SAMN05216377_104393"/>
<dbReference type="EMBL" id="FNBE01000004">
    <property type="protein sequence ID" value="SDF38526.1"/>
    <property type="molecule type" value="Genomic_DNA"/>
</dbReference>
<evidence type="ECO:0000313" key="3">
    <source>
        <dbReference type="Proteomes" id="UP000198967"/>
    </source>
</evidence>
<dbReference type="InterPro" id="IPR016181">
    <property type="entry name" value="Acyl_CoA_acyltransferase"/>
</dbReference>
<organism evidence="2 3">
    <name type="scientific">Pseudonocardia oroxyli</name>
    <dbReference type="NCBI Taxonomy" id="366584"/>
    <lineage>
        <taxon>Bacteria</taxon>
        <taxon>Bacillati</taxon>
        <taxon>Actinomycetota</taxon>
        <taxon>Actinomycetes</taxon>
        <taxon>Pseudonocardiales</taxon>
        <taxon>Pseudonocardiaceae</taxon>
        <taxon>Pseudonocardia</taxon>
    </lineage>
</organism>
<name>A0A1G7KN11_PSEOR</name>
<gene>
    <name evidence="2" type="ORF">SAMN05216377_104393</name>
</gene>
<dbReference type="InterPro" id="IPR000182">
    <property type="entry name" value="GNAT_dom"/>
</dbReference>
<dbReference type="RefSeq" id="WP_093079743.1">
    <property type="nucleotide sequence ID" value="NZ_FNBE01000004.1"/>
</dbReference>
<proteinExistence type="predicted"/>
<feature type="domain" description="N-acetyltransferase" evidence="1">
    <location>
        <begin position="3"/>
        <end position="146"/>
    </location>
</feature>
<dbReference type="SUPFAM" id="SSF55729">
    <property type="entry name" value="Acyl-CoA N-acyltransferases (Nat)"/>
    <property type="match status" value="1"/>
</dbReference>
<keyword evidence="2" id="KW-0808">Transferase</keyword>
<dbReference type="AlphaFoldDB" id="A0A1G7KN11"/>
<dbReference type="CDD" id="cd04301">
    <property type="entry name" value="NAT_SF"/>
    <property type="match status" value="1"/>
</dbReference>
<dbReference type="PANTHER" id="PTHR43233">
    <property type="entry name" value="FAMILY N-ACETYLTRANSFERASE, PUTATIVE (AFU_ORTHOLOGUE AFUA_6G03350)-RELATED"/>
    <property type="match status" value="1"/>
</dbReference>
<evidence type="ECO:0000259" key="1">
    <source>
        <dbReference type="PROSITE" id="PS51186"/>
    </source>
</evidence>
<dbReference type="Gene3D" id="3.40.630.30">
    <property type="match status" value="1"/>
</dbReference>
<evidence type="ECO:0000313" key="2">
    <source>
        <dbReference type="EMBL" id="SDF38526.1"/>
    </source>
</evidence>
<sequence length="146" mass="16298">MKRTIDEFEIDDDASRIDRDAAWAWLSTQAYWGRWRRREHLEAQFDSAWRVVGVYRGPDMVGSARAVSDGVAFAYLADVWVHESARGRGLGKALVEEIVAGGPGMRWVLHTKDAEGLYQRFGFRPADATVWERPAAMSSGDGPGPS</sequence>
<dbReference type="GO" id="GO:0016747">
    <property type="term" value="F:acyltransferase activity, transferring groups other than amino-acyl groups"/>
    <property type="evidence" value="ECO:0007669"/>
    <property type="project" value="InterPro"/>
</dbReference>
<keyword evidence="3" id="KW-1185">Reference proteome</keyword>